<organism evidence="2 3">
    <name type="scientific">Eumeta variegata</name>
    <name type="common">Bagworm moth</name>
    <name type="synonym">Eumeta japonica</name>
    <dbReference type="NCBI Taxonomy" id="151549"/>
    <lineage>
        <taxon>Eukaryota</taxon>
        <taxon>Metazoa</taxon>
        <taxon>Ecdysozoa</taxon>
        <taxon>Arthropoda</taxon>
        <taxon>Hexapoda</taxon>
        <taxon>Insecta</taxon>
        <taxon>Pterygota</taxon>
        <taxon>Neoptera</taxon>
        <taxon>Endopterygota</taxon>
        <taxon>Lepidoptera</taxon>
        <taxon>Glossata</taxon>
        <taxon>Ditrysia</taxon>
        <taxon>Tineoidea</taxon>
        <taxon>Psychidae</taxon>
        <taxon>Oiketicinae</taxon>
        <taxon>Eumeta</taxon>
    </lineage>
</organism>
<dbReference type="EMBL" id="BGZK01000542">
    <property type="protein sequence ID" value="GBP49343.1"/>
    <property type="molecule type" value="Genomic_DNA"/>
</dbReference>
<evidence type="ECO:0000313" key="2">
    <source>
        <dbReference type="EMBL" id="GBP49343.1"/>
    </source>
</evidence>
<protein>
    <submittedName>
        <fullName evidence="2">Uncharacterized protein</fullName>
    </submittedName>
</protein>
<feature type="region of interest" description="Disordered" evidence="1">
    <location>
        <begin position="27"/>
        <end position="46"/>
    </location>
</feature>
<feature type="compositionally biased region" description="Low complexity" evidence="1">
    <location>
        <begin position="35"/>
        <end position="46"/>
    </location>
</feature>
<dbReference type="AlphaFoldDB" id="A0A4C1WE51"/>
<reference evidence="2 3" key="1">
    <citation type="journal article" date="2019" name="Commun. Biol.">
        <title>The bagworm genome reveals a unique fibroin gene that provides high tensile strength.</title>
        <authorList>
            <person name="Kono N."/>
            <person name="Nakamura H."/>
            <person name="Ohtoshi R."/>
            <person name="Tomita M."/>
            <person name="Numata K."/>
            <person name="Arakawa K."/>
        </authorList>
    </citation>
    <scope>NUCLEOTIDE SEQUENCE [LARGE SCALE GENOMIC DNA]</scope>
</reference>
<comment type="caution">
    <text evidence="2">The sequence shown here is derived from an EMBL/GenBank/DDBJ whole genome shotgun (WGS) entry which is preliminary data.</text>
</comment>
<evidence type="ECO:0000256" key="1">
    <source>
        <dbReference type="SAM" id="MobiDB-lite"/>
    </source>
</evidence>
<keyword evidence="3" id="KW-1185">Reference proteome</keyword>
<name>A0A4C1WE51_EUMVA</name>
<sequence length="80" mass="8657">MADEIGLFNIPTLETTQKVNSRPKIGKAVAANDKSPTAPSSRRSTTRLIRTKGEITFNDPPAMHVYLRGRRAGRAPPAGV</sequence>
<gene>
    <name evidence="2" type="ORF">EVAR_27045_1</name>
</gene>
<accession>A0A4C1WE51</accession>
<proteinExistence type="predicted"/>
<evidence type="ECO:0000313" key="3">
    <source>
        <dbReference type="Proteomes" id="UP000299102"/>
    </source>
</evidence>
<dbReference type="Proteomes" id="UP000299102">
    <property type="component" value="Unassembled WGS sequence"/>
</dbReference>